<proteinExistence type="inferred from homology"/>
<dbReference type="Proteomes" id="UP001597094">
    <property type="component" value="Unassembled WGS sequence"/>
</dbReference>
<dbReference type="InterPro" id="IPR000866">
    <property type="entry name" value="AhpC/TSA"/>
</dbReference>
<dbReference type="SUPFAM" id="SSF52833">
    <property type="entry name" value="Thioredoxin-like"/>
    <property type="match status" value="1"/>
</dbReference>
<name>A0ABW3SR98_9BACT</name>
<dbReference type="GO" id="GO:0140824">
    <property type="term" value="F:thioredoxin-dependent peroxiredoxin activity"/>
    <property type="evidence" value="ECO:0007669"/>
    <property type="project" value="UniProtKB-EC"/>
</dbReference>
<protein>
    <recommendedName>
        <fullName evidence="3">thioredoxin-dependent peroxiredoxin</fullName>
        <ecNumber evidence="3">1.11.1.24</ecNumber>
    </recommendedName>
    <alternativeName>
        <fullName evidence="9">Thioredoxin peroxidase</fullName>
    </alternativeName>
    <alternativeName>
        <fullName evidence="11">Thioredoxin-dependent peroxiredoxin Bcp</fullName>
    </alternativeName>
</protein>
<keyword evidence="4 14" id="KW-0575">Peroxidase</keyword>
<evidence type="ECO:0000256" key="10">
    <source>
        <dbReference type="ARBA" id="ARBA00038489"/>
    </source>
</evidence>
<dbReference type="InterPro" id="IPR013766">
    <property type="entry name" value="Thioredoxin_domain"/>
</dbReference>
<dbReference type="PROSITE" id="PS51352">
    <property type="entry name" value="THIOREDOXIN_2"/>
    <property type="match status" value="1"/>
</dbReference>
<evidence type="ECO:0000256" key="1">
    <source>
        <dbReference type="ARBA" id="ARBA00003330"/>
    </source>
</evidence>
<evidence type="ECO:0000256" key="9">
    <source>
        <dbReference type="ARBA" id="ARBA00032824"/>
    </source>
</evidence>
<sequence length="162" mass="18396">MKDEAIKVGDKAPEFELKRQDGGLFRLYDILRGKNVVLYFYPKDSTSGCTKQACEFRDQYESFQDEGAEVVGISSDSIESHQRFERNHHLPFTLLSDNDGNVRKLFGVPRKLGLLPGRVTYIIDQSGIVRYVHNSLSKPLEHVSTALEVLHDINSELKAQRA</sequence>
<reference evidence="15" key="1">
    <citation type="journal article" date="2019" name="Int. J. Syst. Evol. Microbiol.">
        <title>The Global Catalogue of Microorganisms (GCM) 10K type strain sequencing project: providing services to taxonomists for standard genome sequencing and annotation.</title>
        <authorList>
            <consortium name="The Broad Institute Genomics Platform"/>
            <consortium name="The Broad Institute Genome Sequencing Center for Infectious Disease"/>
            <person name="Wu L."/>
            <person name="Ma J."/>
        </authorList>
    </citation>
    <scope>NUCLEOTIDE SEQUENCE [LARGE SCALE GENOMIC DNA]</scope>
    <source>
        <strain evidence="15">JCM 31319</strain>
    </source>
</reference>
<evidence type="ECO:0000256" key="7">
    <source>
        <dbReference type="ARBA" id="ARBA00023157"/>
    </source>
</evidence>
<comment type="function">
    <text evidence="1">Thiol-specific peroxidase that catalyzes the reduction of hydrogen peroxide and organic hydroperoxides to water and alcohols, respectively. Plays a role in cell protection against oxidative stress by detoxifying peroxides and as sensor of hydrogen peroxide-mediated signaling events.</text>
</comment>
<dbReference type="InterPro" id="IPR036249">
    <property type="entry name" value="Thioredoxin-like_sf"/>
</dbReference>
<evidence type="ECO:0000256" key="8">
    <source>
        <dbReference type="ARBA" id="ARBA00023284"/>
    </source>
</evidence>
<feature type="domain" description="Thioredoxin" evidence="13">
    <location>
        <begin position="6"/>
        <end position="158"/>
    </location>
</feature>
<comment type="catalytic activity">
    <reaction evidence="12">
        <text>a hydroperoxide + [thioredoxin]-dithiol = an alcohol + [thioredoxin]-disulfide + H2O</text>
        <dbReference type="Rhea" id="RHEA:62620"/>
        <dbReference type="Rhea" id="RHEA-COMP:10698"/>
        <dbReference type="Rhea" id="RHEA-COMP:10700"/>
        <dbReference type="ChEBI" id="CHEBI:15377"/>
        <dbReference type="ChEBI" id="CHEBI:29950"/>
        <dbReference type="ChEBI" id="CHEBI:30879"/>
        <dbReference type="ChEBI" id="CHEBI:35924"/>
        <dbReference type="ChEBI" id="CHEBI:50058"/>
        <dbReference type="EC" id="1.11.1.24"/>
    </reaction>
</comment>
<comment type="subunit">
    <text evidence="2">Monomer.</text>
</comment>
<organism evidence="14 15">
    <name type="scientific">Pontibacter rugosus</name>
    <dbReference type="NCBI Taxonomy" id="1745966"/>
    <lineage>
        <taxon>Bacteria</taxon>
        <taxon>Pseudomonadati</taxon>
        <taxon>Bacteroidota</taxon>
        <taxon>Cytophagia</taxon>
        <taxon>Cytophagales</taxon>
        <taxon>Hymenobacteraceae</taxon>
        <taxon>Pontibacter</taxon>
    </lineage>
</organism>
<dbReference type="InterPro" id="IPR050924">
    <property type="entry name" value="Peroxiredoxin_BCP/PrxQ"/>
</dbReference>
<evidence type="ECO:0000259" key="13">
    <source>
        <dbReference type="PROSITE" id="PS51352"/>
    </source>
</evidence>
<keyword evidence="15" id="KW-1185">Reference proteome</keyword>
<evidence type="ECO:0000256" key="6">
    <source>
        <dbReference type="ARBA" id="ARBA00023002"/>
    </source>
</evidence>
<dbReference type="Gene3D" id="3.40.30.10">
    <property type="entry name" value="Glutaredoxin"/>
    <property type="match status" value="1"/>
</dbReference>
<keyword evidence="5" id="KW-0049">Antioxidant</keyword>
<accession>A0ABW3SR98</accession>
<keyword evidence="6 14" id="KW-0560">Oxidoreductase</keyword>
<evidence type="ECO:0000256" key="12">
    <source>
        <dbReference type="ARBA" id="ARBA00049091"/>
    </source>
</evidence>
<comment type="similarity">
    <text evidence="10">Belongs to the peroxiredoxin family. BCP/PrxQ subfamily.</text>
</comment>
<dbReference type="PANTHER" id="PTHR42801">
    <property type="entry name" value="THIOREDOXIN-DEPENDENT PEROXIDE REDUCTASE"/>
    <property type="match status" value="1"/>
</dbReference>
<evidence type="ECO:0000256" key="4">
    <source>
        <dbReference type="ARBA" id="ARBA00022559"/>
    </source>
</evidence>
<evidence type="ECO:0000313" key="15">
    <source>
        <dbReference type="Proteomes" id="UP001597094"/>
    </source>
</evidence>
<gene>
    <name evidence="14" type="ORF">ACFQ2O_12320</name>
</gene>
<evidence type="ECO:0000256" key="3">
    <source>
        <dbReference type="ARBA" id="ARBA00013017"/>
    </source>
</evidence>
<keyword evidence="7" id="KW-1015">Disulfide bond</keyword>
<dbReference type="CDD" id="cd03017">
    <property type="entry name" value="PRX_BCP"/>
    <property type="match status" value="1"/>
</dbReference>
<dbReference type="EMBL" id="JBHTLD010000107">
    <property type="protein sequence ID" value="MFD1186992.1"/>
    <property type="molecule type" value="Genomic_DNA"/>
</dbReference>
<evidence type="ECO:0000256" key="2">
    <source>
        <dbReference type="ARBA" id="ARBA00011245"/>
    </source>
</evidence>
<dbReference type="InterPro" id="IPR024706">
    <property type="entry name" value="Peroxiredoxin_AhpC-typ"/>
</dbReference>
<dbReference type="PANTHER" id="PTHR42801:SF4">
    <property type="entry name" value="AHPC_TSA FAMILY PROTEIN"/>
    <property type="match status" value="1"/>
</dbReference>
<dbReference type="RefSeq" id="WP_377528000.1">
    <property type="nucleotide sequence ID" value="NZ_JBHTLD010000107.1"/>
</dbReference>
<evidence type="ECO:0000256" key="11">
    <source>
        <dbReference type="ARBA" id="ARBA00042639"/>
    </source>
</evidence>
<dbReference type="Pfam" id="PF00578">
    <property type="entry name" value="AhpC-TSA"/>
    <property type="match status" value="1"/>
</dbReference>
<dbReference type="EC" id="1.11.1.24" evidence="3"/>
<keyword evidence="8" id="KW-0676">Redox-active center</keyword>
<dbReference type="PIRSF" id="PIRSF000239">
    <property type="entry name" value="AHPC"/>
    <property type="match status" value="1"/>
</dbReference>
<comment type="caution">
    <text evidence="14">The sequence shown here is derived from an EMBL/GenBank/DDBJ whole genome shotgun (WGS) entry which is preliminary data.</text>
</comment>
<evidence type="ECO:0000313" key="14">
    <source>
        <dbReference type="EMBL" id="MFD1186992.1"/>
    </source>
</evidence>
<evidence type="ECO:0000256" key="5">
    <source>
        <dbReference type="ARBA" id="ARBA00022862"/>
    </source>
</evidence>